<accession>A0A841GZ76</accession>
<evidence type="ECO:0000256" key="1">
    <source>
        <dbReference type="SAM" id="MobiDB-lite"/>
    </source>
</evidence>
<dbReference type="AlphaFoldDB" id="A0A841GZ76"/>
<proteinExistence type="predicted"/>
<dbReference type="Pfam" id="PF14028">
    <property type="entry name" value="Lant_dehydr_C"/>
    <property type="match status" value="1"/>
</dbReference>
<protein>
    <submittedName>
        <fullName evidence="3">Thiopeptide-type bacteriocin biosynthesis protein</fullName>
    </submittedName>
</protein>
<keyword evidence="4" id="KW-1185">Reference proteome</keyword>
<gene>
    <name evidence="3" type="ORF">HNQ61_002658</name>
</gene>
<feature type="domain" description="Thiopeptide-type bacteriocin biosynthesis" evidence="2">
    <location>
        <begin position="44"/>
        <end position="336"/>
    </location>
</feature>
<sequence length="349" mass="38973">MSDPVQTPELAEFQAPAPTAPPQPEFDPADPWLSVYLFLDGWIYTADCDRIVVDVVEPFVRRVMAERWADGHFFIRYSEFGPHVRLRLHGDPRVLQETVWPALVEHVRQSNPGVVLDAVPGVMPAPRPEGEPVRVTHLARVTYERETERYGGEDALPIAEQLFQVSSDAAFDLTAKLGAERSSRLGKGLLSMVVLVHVYCGDRERGAAWGHMYSTSYLRSLASEDGGRESYLNAFDQGFQQQSGTLAEYVDEVWARLDEDEEISDTLDAYAAGCRARRDELRALVDAGRVRVGGAPAETWERVVQGIVPSYAHMMNNRLGITIQEESYLAFLVNRALVRPLAAVEEETA</sequence>
<dbReference type="NCBIfam" id="TIGR03891">
    <property type="entry name" value="thiopep_ocin"/>
    <property type="match status" value="1"/>
</dbReference>
<dbReference type="InterPro" id="IPR023809">
    <property type="entry name" value="Thiopep_bacteriocin_synth_dom"/>
</dbReference>
<evidence type="ECO:0000313" key="4">
    <source>
        <dbReference type="Proteomes" id="UP000582837"/>
    </source>
</evidence>
<reference evidence="3 4" key="1">
    <citation type="submission" date="2020-08" db="EMBL/GenBank/DDBJ databases">
        <title>Genomic Encyclopedia of Type Strains, Phase IV (KMG-IV): sequencing the most valuable type-strain genomes for metagenomic binning, comparative biology and taxonomic classification.</title>
        <authorList>
            <person name="Goeker M."/>
        </authorList>
    </citation>
    <scope>NUCLEOTIDE SEQUENCE [LARGE SCALE GENOMIC DNA]</scope>
    <source>
        <strain evidence="3 4">DSM 29007</strain>
    </source>
</reference>
<feature type="region of interest" description="Disordered" evidence="1">
    <location>
        <begin position="1"/>
        <end position="26"/>
    </location>
</feature>
<dbReference type="EMBL" id="JACHIA010000006">
    <property type="protein sequence ID" value="MBB6071036.1"/>
    <property type="molecule type" value="Genomic_DNA"/>
</dbReference>
<evidence type="ECO:0000259" key="2">
    <source>
        <dbReference type="Pfam" id="PF14028"/>
    </source>
</evidence>
<evidence type="ECO:0000313" key="3">
    <source>
        <dbReference type="EMBL" id="MBB6071036.1"/>
    </source>
</evidence>
<dbReference type="Proteomes" id="UP000582837">
    <property type="component" value="Unassembled WGS sequence"/>
</dbReference>
<comment type="caution">
    <text evidence="3">The sequence shown here is derived from an EMBL/GenBank/DDBJ whole genome shotgun (WGS) entry which is preliminary data.</text>
</comment>
<organism evidence="3 4">
    <name type="scientific">Longimicrobium terrae</name>
    <dbReference type="NCBI Taxonomy" id="1639882"/>
    <lineage>
        <taxon>Bacteria</taxon>
        <taxon>Pseudomonadati</taxon>
        <taxon>Gemmatimonadota</taxon>
        <taxon>Longimicrobiia</taxon>
        <taxon>Longimicrobiales</taxon>
        <taxon>Longimicrobiaceae</taxon>
        <taxon>Longimicrobium</taxon>
    </lineage>
</organism>
<dbReference type="RefSeq" id="WP_170033534.1">
    <property type="nucleotide sequence ID" value="NZ_JABDTL010000001.1"/>
</dbReference>
<name>A0A841GZ76_9BACT</name>